<dbReference type="AlphaFoldDB" id="A0A6A4N2R4"/>
<dbReference type="EMBL" id="WOCE01000025">
    <property type="protein sequence ID" value="KAE9584862.1"/>
    <property type="molecule type" value="Genomic_DNA"/>
</dbReference>
<reference evidence="3" key="1">
    <citation type="journal article" date="2020" name="Nat. Commun.">
        <title>Genome sequence of the cluster root forming white lupin.</title>
        <authorList>
            <person name="Hufnagel B."/>
            <person name="Marques A."/>
            <person name="Soriano A."/>
            <person name="Marques L."/>
            <person name="Divol F."/>
            <person name="Doumas P."/>
            <person name="Sallet E."/>
            <person name="Mancinotti D."/>
            <person name="Carrere S."/>
            <person name="Marande W."/>
            <person name="Arribat S."/>
            <person name="Keller J."/>
            <person name="Huneau C."/>
            <person name="Blein T."/>
            <person name="Aime D."/>
            <person name="Laguerre M."/>
            <person name="Taylor J."/>
            <person name="Schubert V."/>
            <person name="Nelson M."/>
            <person name="Geu-Flores F."/>
            <person name="Crespi M."/>
            <person name="Gallardo-Guerrero K."/>
            <person name="Delaux P.-M."/>
            <person name="Salse J."/>
            <person name="Berges H."/>
            <person name="Guyot R."/>
            <person name="Gouzy J."/>
            <person name="Peret B."/>
        </authorList>
    </citation>
    <scope>NUCLEOTIDE SEQUENCE [LARGE SCALE GENOMIC DNA]</scope>
    <source>
        <strain evidence="3">cv. Amiga</strain>
    </source>
</reference>
<dbReference type="Proteomes" id="UP000447434">
    <property type="component" value="Chromosome 25"/>
</dbReference>
<evidence type="ECO:0000313" key="2">
    <source>
        <dbReference type="EMBL" id="KAE9584862.1"/>
    </source>
</evidence>
<accession>A0A6A4N2R4</accession>
<keyword evidence="3" id="KW-1185">Reference proteome</keyword>
<comment type="caution">
    <text evidence="2">The sequence shown here is derived from an EMBL/GenBank/DDBJ whole genome shotgun (WGS) entry which is preliminary data.</text>
</comment>
<gene>
    <name evidence="2" type="ORF">Lalb_Chr25g0282921</name>
</gene>
<feature type="transmembrane region" description="Helical" evidence="1">
    <location>
        <begin position="30"/>
        <end position="55"/>
    </location>
</feature>
<evidence type="ECO:0000256" key="1">
    <source>
        <dbReference type="SAM" id="Phobius"/>
    </source>
</evidence>
<evidence type="ECO:0000313" key="3">
    <source>
        <dbReference type="Proteomes" id="UP000447434"/>
    </source>
</evidence>
<keyword evidence="1" id="KW-0812">Transmembrane</keyword>
<sequence length="56" mass="6735">MQPHLSQDYCFSSHVLSPIITRMHMRIKTLIFYISIIRIIVHSFNIVLIHFIIFFC</sequence>
<protein>
    <submittedName>
        <fullName evidence="2">Uncharacterized protein</fullName>
    </submittedName>
</protein>
<keyword evidence="1" id="KW-0472">Membrane</keyword>
<keyword evidence="1" id="KW-1133">Transmembrane helix</keyword>
<organism evidence="2 3">
    <name type="scientific">Lupinus albus</name>
    <name type="common">White lupine</name>
    <name type="synonym">Lupinus termis</name>
    <dbReference type="NCBI Taxonomy" id="3870"/>
    <lineage>
        <taxon>Eukaryota</taxon>
        <taxon>Viridiplantae</taxon>
        <taxon>Streptophyta</taxon>
        <taxon>Embryophyta</taxon>
        <taxon>Tracheophyta</taxon>
        <taxon>Spermatophyta</taxon>
        <taxon>Magnoliopsida</taxon>
        <taxon>eudicotyledons</taxon>
        <taxon>Gunneridae</taxon>
        <taxon>Pentapetalae</taxon>
        <taxon>rosids</taxon>
        <taxon>fabids</taxon>
        <taxon>Fabales</taxon>
        <taxon>Fabaceae</taxon>
        <taxon>Papilionoideae</taxon>
        <taxon>50 kb inversion clade</taxon>
        <taxon>genistoids sensu lato</taxon>
        <taxon>core genistoids</taxon>
        <taxon>Genisteae</taxon>
        <taxon>Lupinus</taxon>
    </lineage>
</organism>
<proteinExistence type="predicted"/>
<name>A0A6A4N2R4_LUPAL</name>